<feature type="chain" id="PRO_5001647093" evidence="2">
    <location>
        <begin position="19"/>
        <end position="270"/>
    </location>
</feature>
<dbReference type="PRINTS" id="PR01217">
    <property type="entry name" value="PRICHEXTENSN"/>
</dbReference>
<dbReference type="EMBL" id="KL198007">
    <property type="protein sequence ID" value="KDQ28631.1"/>
    <property type="molecule type" value="Genomic_DNA"/>
</dbReference>
<dbReference type="AlphaFoldDB" id="A0A067NYD1"/>
<feature type="signal peptide" evidence="2">
    <location>
        <begin position="1"/>
        <end position="18"/>
    </location>
</feature>
<dbReference type="Proteomes" id="UP000027073">
    <property type="component" value="Unassembled WGS sequence"/>
</dbReference>
<dbReference type="OrthoDB" id="3059921at2759"/>
<feature type="compositionally biased region" description="Pro residues" evidence="1">
    <location>
        <begin position="170"/>
        <end position="202"/>
    </location>
</feature>
<feature type="compositionally biased region" description="Pro residues" evidence="1">
    <location>
        <begin position="104"/>
        <end position="124"/>
    </location>
</feature>
<feature type="region of interest" description="Disordered" evidence="1">
    <location>
        <begin position="250"/>
        <end position="270"/>
    </location>
</feature>
<dbReference type="HOGENOM" id="CLU_1031037_0_0_1"/>
<protein>
    <submittedName>
        <fullName evidence="3">Uncharacterized protein</fullName>
    </submittedName>
</protein>
<organism evidence="3 4">
    <name type="scientific">Pleurotus ostreatus (strain PC15)</name>
    <name type="common">Oyster mushroom</name>
    <dbReference type="NCBI Taxonomy" id="1137138"/>
    <lineage>
        <taxon>Eukaryota</taxon>
        <taxon>Fungi</taxon>
        <taxon>Dikarya</taxon>
        <taxon>Basidiomycota</taxon>
        <taxon>Agaricomycotina</taxon>
        <taxon>Agaricomycetes</taxon>
        <taxon>Agaricomycetidae</taxon>
        <taxon>Agaricales</taxon>
        <taxon>Pleurotineae</taxon>
        <taxon>Pleurotaceae</taxon>
        <taxon>Pleurotus</taxon>
    </lineage>
</organism>
<gene>
    <name evidence="3" type="ORF">PLEOSDRAFT_156366</name>
</gene>
<evidence type="ECO:0000256" key="2">
    <source>
        <dbReference type="SAM" id="SignalP"/>
    </source>
</evidence>
<evidence type="ECO:0000313" key="3">
    <source>
        <dbReference type="EMBL" id="KDQ28631.1"/>
    </source>
</evidence>
<dbReference type="STRING" id="1137138.A0A067NYD1"/>
<accession>A0A067NYD1</accession>
<proteinExistence type="predicted"/>
<dbReference type="InParanoid" id="A0A067NYD1"/>
<evidence type="ECO:0000256" key="1">
    <source>
        <dbReference type="SAM" id="MobiDB-lite"/>
    </source>
</evidence>
<name>A0A067NYD1_PLEO1</name>
<feature type="compositionally biased region" description="Pro residues" evidence="1">
    <location>
        <begin position="148"/>
        <end position="163"/>
    </location>
</feature>
<keyword evidence="2" id="KW-0732">Signal</keyword>
<dbReference type="VEuPathDB" id="FungiDB:PLEOSDRAFT_156366"/>
<reference evidence="4" key="1">
    <citation type="journal article" date="2014" name="Proc. Natl. Acad. Sci. U.S.A.">
        <title>Extensive sampling of basidiomycete genomes demonstrates inadequacy of the white-rot/brown-rot paradigm for wood decay fungi.</title>
        <authorList>
            <person name="Riley R."/>
            <person name="Salamov A.A."/>
            <person name="Brown D.W."/>
            <person name="Nagy L.G."/>
            <person name="Floudas D."/>
            <person name="Held B.W."/>
            <person name="Levasseur A."/>
            <person name="Lombard V."/>
            <person name="Morin E."/>
            <person name="Otillar R."/>
            <person name="Lindquist E.A."/>
            <person name="Sun H."/>
            <person name="LaButti K.M."/>
            <person name="Schmutz J."/>
            <person name="Jabbour D."/>
            <person name="Luo H."/>
            <person name="Baker S.E."/>
            <person name="Pisabarro A.G."/>
            <person name="Walton J.D."/>
            <person name="Blanchette R.A."/>
            <person name="Henrissat B."/>
            <person name="Martin F."/>
            <person name="Cullen D."/>
            <person name="Hibbett D.S."/>
            <person name="Grigoriev I.V."/>
        </authorList>
    </citation>
    <scope>NUCLEOTIDE SEQUENCE [LARGE SCALE GENOMIC DNA]</scope>
    <source>
        <strain evidence="4">PC15</strain>
    </source>
</reference>
<sequence length="270" mass="28145">MIASKFASLCLLVTSALAYPAAVRMGDRDVVQNFERSEPIYYYTYLPALQRRDLETQEYTARDLEMLKKYVDSLGLEKRGLFKSFTFKMPKIGTSPTMSNSLPAPKPKVLAPPPKVEPPAPAIPAPKIEAPKPPTPAAPAPKVEAPSPIVPAPKVEPPAPVVPAPKVEAPKPPAPASPPPPPPPPVNNPPPNAPPAAAPPAQAPAEAPQSGGWAQKIQGGAETLNAGMGLTSSVMDLVTADKNYDTVKVQAGQASQASESSSSAQPAPTA</sequence>
<feature type="region of interest" description="Disordered" evidence="1">
    <location>
        <begin position="93"/>
        <end position="219"/>
    </location>
</feature>
<evidence type="ECO:0000313" key="4">
    <source>
        <dbReference type="Proteomes" id="UP000027073"/>
    </source>
</evidence>